<evidence type="ECO:0000256" key="6">
    <source>
        <dbReference type="RuleBase" id="RU362030"/>
    </source>
</evidence>
<dbReference type="PANTHER" id="PTHR43619:SF2">
    <property type="entry name" value="S-ADENOSYL-L-METHIONINE-DEPENDENT METHYLTRANSFERASES SUPERFAMILY PROTEIN"/>
    <property type="match status" value="1"/>
</dbReference>
<dbReference type="Pfam" id="PF04072">
    <property type="entry name" value="LCM"/>
    <property type="match status" value="1"/>
</dbReference>
<dbReference type="GO" id="GO:0008168">
    <property type="term" value="F:methyltransferase activity"/>
    <property type="evidence" value="ECO:0007669"/>
    <property type="project" value="UniProtKB-UniRule"/>
</dbReference>
<dbReference type="Gene3D" id="3.40.50.150">
    <property type="entry name" value="Vaccinia Virus protein VP39"/>
    <property type="match status" value="1"/>
</dbReference>
<keyword evidence="5 6" id="KW-0949">S-adenosyl-L-methionine</keyword>
<dbReference type="GO" id="GO:0032259">
    <property type="term" value="P:methylation"/>
    <property type="evidence" value="ECO:0007669"/>
    <property type="project" value="UniProtKB-KW"/>
</dbReference>
<keyword evidence="4 7" id="KW-0808">Transferase</keyword>
<dbReference type="InterPro" id="IPR011610">
    <property type="entry name" value="SAM_mthyl_Trfase_ML2640-like"/>
</dbReference>
<dbReference type="InterPro" id="IPR029063">
    <property type="entry name" value="SAM-dependent_MTases_sf"/>
</dbReference>
<gene>
    <name evidence="7" type="ORF">MHPYR_90086</name>
</gene>
<keyword evidence="3 6" id="KW-0489">Methyltransferase</keyword>
<evidence type="ECO:0000256" key="2">
    <source>
        <dbReference type="ARBA" id="ARBA00008138"/>
    </source>
</evidence>
<dbReference type="EMBL" id="FLQS01000089">
    <property type="protein sequence ID" value="SBS79736.1"/>
    <property type="molecule type" value="Genomic_DNA"/>
</dbReference>
<comment type="function">
    <text evidence="1 6">Exhibits S-adenosyl-L-methionine-dependent methyltransferase activity.</text>
</comment>
<reference evidence="7" key="1">
    <citation type="submission" date="2016-03" db="EMBL/GenBank/DDBJ databases">
        <authorList>
            <person name="Ploux O."/>
        </authorList>
    </citation>
    <scope>NUCLEOTIDE SEQUENCE</scope>
    <source>
        <strain evidence="7">UC10</strain>
    </source>
</reference>
<name>A0A1Y5PLX2_9MYCO</name>
<dbReference type="PANTHER" id="PTHR43619">
    <property type="entry name" value="S-ADENOSYL-L-METHIONINE-DEPENDENT METHYLTRANSFERASE YKTD-RELATED"/>
    <property type="match status" value="1"/>
</dbReference>
<evidence type="ECO:0000256" key="3">
    <source>
        <dbReference type="ARBA" id="ARBA00022603"/>
    </source>
</evidence>
<dbReference type="InterPro" id="IPR007213">
    <property type="entry name" value="Ppm1/Ppm2/Tcmp"/>
</dbReference>
<proteinExistence type="inferred from homology"/>
<dbReference type="SUPFAM" id="SSF53335">
    <property type="entry name" value="S-adenosyl-L-methionine-dependent methyltransferases"/>
    <property type="match status" value="1"/>
</dbReference>
<sequence>MRTDNDSWDITTSVGSTALFVAAARALEAQKPDPLVVDPFAETFCRAVGGPWAAVLDGQAPEHPLKSEGFGQHFVSFQAARTRYFDAYFRRAAQAGVRQIVLLAAGLDSRAYRLDWAPGTTIYELDQPQVLDFKREAVGAAAKTERREIAVDLRDDWPKVLQDSGFRPDQPSAWIAEGLLIYLPASAQEQLFAGIDALASSGSHLAVEEGRPMDRDAFRAKVDEARSVDNEQGQWWQLVYNEQHAPAAQWFGERGWTAEDTTLLDYLKSVGRSVESADAEAANMLAGVTLVSAIKN</sequence>
<evidence type="ECO:0000313" key="7">
    <source>
        <dbReference type="EMBL" id="SBS79736.1"/>
    </source>
</evidence>
<comment type="similarity">
    <text evidence="2 6">Belongs to the UPF0677 family.</text>
</comment>
<organism evidence="7">
    <name type="scientific">uncultured Mycobacterium sp</name>
    <dbReference type="NCBI Taxonomy" id="171292"/>
    <lineage>
        <taxon>Bacteria</taxon>
        <taxon>Bacillati</taxon>
        <taxon>Actinomycetota</taxon>
        <taxon>Actinomycetes</taxon>
        <taxon>Mycobacteriales</taxon>
        <taxon>Mycobacteriaceae</taxon>
        <taxon>Mycobacterium</taxon>
        <taxon>environmental samples</taxon>
    </lineage>
</organism>
<protein>
    <recommendedName>
        <fullName evidence="6">S-adenosyl-L-methionine-dependent methyltransferase</fullName>
        <ecNumber evidence="6">2.1.1.-</ecNumber>
    </recommendedName>
</protein>
<accession>A0A1Y5PLX2</accession>
<dbReference type="NCBIfam" id="TIGR00027">
    <property type="entry name" value="mthyl_TIGR00027"/>
    <property type="match status" value="1"/>
</dbReference>
<evidence type="ECO:0000256" key="5">
    <source>
        <dbReference type="ARBA" id="ARBA00022691"/>
    </source>
</evidence>
<evidence type="ECO:0000256" key="4">
    <source>
        <dbReference type="ARBA" id="ARBA00022679"/>
    </source>
</evidence>
<evidence type="ECO:0000256" key="1">
    <source>
        <dbReference type="ARBA" id="ARBA00003907"/>
    </source>
</evidence>
<dbReference type="EC" id="2.1.1.-" evidence="6"/>
<dbReference type="AlphaFoldDB" id="A0A1Y5PLX2"/>